<name>A0A5C8NPR8_9BURK</name>
<evidence type="ECO:0000313" key="2">
    <source>
        <dbReference type="EMBL" id="TXL62433.1"/>
    </source>
</evidence>
<comment type="caution">
    <text evidence="2">The sequence shown here is derived from an EMBL/GenBank/DDBJ whole genome shotgun (WGS) entry which is preliminary data.</text>
</comment>
<evidence type="ECO:0000313" key="3">
    <source>
        <dbReference type="Proteomes" id="UP000321548"/>
    </source>
</evidence>
<dbReference type="RefSeq" id="WP_147705873.1">
    <property type="nucleotide sequence ID" value="NZ_VDUY01000010.1"/>
</dbReference>
<gene>
    <name evidence="2" type="ORF">FHP08_17875</name>
</gene>
<dbReference type="EMBL" id="VDUY01000010">
    <property type="protein sequence ID" value="TXL62433.1"/>
    <property type="molecule type" value="Genomic_DNA"/>
</dbReference>
<dbReference type="Pfam" id="PF12697">
    <property type="entry name" value="Abhydrolase_6"/>
    <property type="match status" value="1"/>
</dbReference>
<dbReference type="PANTHER" id="PTHR43798">
    <property type="entry name" value="MONOACYLGLYCEROL LIPASE"/>
    <property type="match status" value="1"/>
</dbReference>
<dbReference type="GO" id="GO:0016787">
    <property type="term" value="F:hydrolase activity"/>
    <property type="evidence" value="ECO:0007669"/>
    <property type="project" value="UniProtKB-KW"/>
</dbReference>
<dbReference type="Proteomes" id="UP000321548">
    <property type="component" value="Unassembled WGS sequence"/>
</dbReference>
<proteinExistence type="predicted"/>
<keyword evidence="2" id="KW-0378">Hydrolase</keyword>
<sequence length="297" mass="32031">MQPDLSSIPEPVLRHVTCASPKGLHRMAYWQWDARSGGPGGAGTVVCVHGLTRNGRDFDALAARLSEHYRVVCPDIAGRGRSARLADPMLYTVPQYLADCVTLIARLDVERVDWVGTSMGGLIGMSMAALPGNAVGRLVLNDIGPHIDPAGLERIAGYVGDDPRFDSFEQGEATLRELMRDFGPHTDAQFRLLSRHYVIRKGGAWGYHYDPAIAVPFRALAGLSQPDLWPMWDAIACPVLAIRGAESDILTAEVAAKMAASGPRARVVEFAGIGHAPTLIDGAQVAAVEAFLNQERK</sequence>
<dbReference type="PANTHER" id="PTHR43798:SF33">
    <property type="entry name" value="HYDROLASE, PUTATIVE (AFU_ORTHOLOGUE AFUA_2G14860)-RELATED"/>
    <property type="match status" value="1"/>
</dbReference>
<dbReference type="InterPro" id="IPR029058">
    <property type="entry name" value="AB_hydrolase_fold"/>
</dbReference>
<dbReference type="Gene3D" id="3.40.50.1820">
    <property type="entry name" value="alpha/beta hydrolase"/>
    <property type="match status" value="1"/>
</dbReference>
<dbReference type="PRINTS" id="PR00111">
    <property type="entry name" value="ABHYDROLASE"/>
</dbReference>
<dbReference type="OrthoDB" id="8543939at2"/>
<protein>
    <submittedName>
        <fullName evidence="2">Alpha/beta fold hydrolase</fullName>
    </submittedName>
</protein>
<dbReference type="InterPro" id="IPR000073">
    <property type="entry name" value="AB_hydrolase_1"/>
</dbReference>
<keyword evidence="3" id="KW-1185">Reference proteome</keyword>
<dbReference type="InterPro" id="IPR050266">
    <property type="entry name" value="AB_hydrolase_sf"/>
</dbReference>
<dbReference type="SUPFAM" id="SSF53474">
    <property type="entry name" value="alpha/beta-Hydrolases"/>
    <property type="match status" value="1"/>
</dbReference>
<feature type="domain" description="AB hydrolase-1" evidence="1">
    <location>
        <begin position="45"/>
        <end position="287"/>
    </location>
</feature>
<dbReference type="AlphaFoldDB" id="A0A5C8NPR8"/>
<reference evidence="2 3" key="1">
    <citation type="submission" date="2019-06" db="EMBL/GenBank/DDBJ databases">
        <title>Quisquiliibacterium sp. nov., isolated from a maize field.</title>
        <authorList>
            <person name="Lin S.-Y."/>
            <person name="Tsai C.-F."/>
            <person name="Young C.-C."/>
        </authorList>
    </citation>
    <scope>NUCLEOTIDE SEQUENCE [LARGE SCALE GENOMIC DNA]</scope>
    <source>
        <strain evidence="2 3">CC-CFT501</strain>
    </source>
</reference>
<organism evidence="2 3">
    <name type="scientific">Zeimonas arvi</name>
    <dbReference type="NCBI Taxonomy" id="2498847"/>
    <lineage>
        <taxon>Bacteria</taxon>
        <taxon>Pseudomonadati</taxon>
        <taxon>Pseudomonadota</taxon>
        <taxon>Betaproteobacteria</taxon>
        <taxon>Burkholderiales</taxon>
        <taxon>Burkholderiaceae</taxon>
        <taxon>Zeimonas</taxon>
    </lineage>
</organism>
<dbReference type="GO" id="GO:0016020">
    <property type="term" value="C:membrane"/>
    <property type="evidence" value="ECO:0007669"/>
    <property type="project" value="TreeGrafter"/>
</dbReference>
<evidence type="ECO:0000259" key="1">
    <source>
        <dbReference type="Pfam" id="PF12697"/>
    </source>
</evidence>
<accession>A0A5C8NPR8</accession>